<dbReference type="SUPFAM" id="SSF47060">
    <property type="entry name" value="S15/NS1 RNA-binding domain"/>
    <property type="match status" value="1"/>
</dbReference>
<organism evidence="8">
    <name type="scientific">Ostreococcus tauri</name>
    <name type="common">Marine green alga</name>
    <dbReference type="NCBI Taxonomy" id="70448"/>
    <lineage>
        <taxon>Eukaryota</taxon>
        <taxon>Viridiplantae</taxon>
        <taxon>Chlorophyta</taxon>
        <taxon>Mamiellophyceae</taxon>
        <taxon>Mamiellales</taxon>
        <taxon>Bathycoccaceae</taxon>
        <taxon>Ostreococcus</taxon>
    </lineage>
</organism>
<sequence>MRARAPSARRAVRAHARDKSKRKNARAAEQKRSIAERERARRERSSASAAEDDEDDARGGGEGVGSRGASNAYAFKALELAGSYTKVTGRKLLEGRFMVHEAAVVLYNAPFACASHDAADVFDYGNKAALGLFELTFDDFVGMKSAKSADEADAATQAERRALLDDAAEKGVIENYSGVRVSSTGRKFRIEDATVWTLADADGEKIGQAVRFNRVVRLNDDGSDGDTIVVNDQGEWVTEGEDDEAAAAEDVDVDKTKAWISSLEESIKAQGDAIRALKAEGKTNDDADVQAAVEILLSLKSELEIEQAKIAN</sequence>
<dbReference type="GO" id="GO:0004812">
    <property type="term" value="F:aminoacyl-tRNA ligase activity"/>
    <property type="evidence" value="ECO:0007669"/>
    <property type="project" value="UniProtKB-KW"/>
</dbReference>
<dbReference type="EMBL" id="KZ155777">
    <property type="protein sequence ID" value="OUS47695.1"/>
    <property type="molecule type" value="Genomic_DNA"/>
</dbReference>
<gene>
    <name evidence="8" type="ORF">BE221DRAFT_70828</name>
</gene>
<keyword evidence="3" id="KW-0067">ATP-binding</keyword>
<dbReference type="GO" id="GO:0006418">
    <property type="term" value="P:tRNA aminoacylation for protein translation"/>
    <property type="evidence" value="ECO:0007669"/>
    <property type="project" value="InterPro"/>
</dbReference>
<dbReference type="InterPro" id="IPR013978">
    <property type="entry name" value="MEKHLA"/>
</dbReference>
<feature type="region of interest" description="Disordered" evidence="6">
    <location>
        <begin position="1"/>
        <end position="66"/>
    </location>
</feature>
<dbReference type="AlphaFoldDB" id="A0A1Y5IL66"/>
<dbReference type="GO" id="GO:0005524">
    <property type="term" value="F:ATP binding"/>
    <property type="evidence" value="ECO:0007669"/>
    <property type="project" value="UniProtKB-KW"/>
</dbReference>
<feature type="compositionally biased region" description="Basic residues" evidence="6">
    <location>
        <begin position="10"/>
        <end position="25"/>
    </location>
</feature>
<keyword evidence="2" id="KW-0547">Nucleotide-binding</keyword>
<evidence type="ECO:0000256" key="3">
    <source>
        <dbReference type="ARBA" id="ARBA00022840"/>
    </source>
</evidence>
<evidence type="ECO:0000256" key="1">
    <source>
        <dbReference type="ARBA" id="ARBA00022598"/>
    </source>
</evidence>
<evidence type="ECO:0000256" key="6">
    <source>
        <dbReference type="SAM" id="MobiDB-lite"/>
    </source>
</evidence>
<dbReference type="eggNOG" id="ENOG502SAQ7">
    <property type="taxonomic scope" value="Eukaryota"/>
</dbReference>
<keyword evidence="5" id="KW-0030">Aminoacyl-tRNA synthetase</keyword>
<dbReference type="Proteomes" id="UP000195557">
    <property type="component" value="Unassembled WGS sequence"/>
</dbReference>
<evidence type="ECO:0000256" key="4">
    <source>
        <dbReference type="ARBA" id="ARBA00022917"/>
    </source>
</evidence>
<keyword evidence="1" id="KW-0436">Ligase</keyword>
<evidence type="ECO:0000256" key="2">
    <source>
        <dbReference type="ARBA" id="ARBA00022741"/>
    </source>
</evidence>
<protein>
    <submittedName>
        <fullName evidence="8">MEKHLA domain-domain-containing protein</fullName>
    </submittedName>
</protein>
<proteinExistence type="predicted"/>
<name>A0A1Y5IL66_OSTTA</name>
<keyword evidence="4" id="KW-0648">Protein biosynthesis</keyword>
<evidence type="ECO:0000256" key="5">
    <source>
        <dbReference type="ARBA" id="ARBA00023146"/>
    </source>
</evidence>
<feature type="compositionally biased region" description="Basic and acidic residues" evidence="6">
    <location>
        <begin position="26"/>
        <end position="45"/>
    </location>
</feature>
<dbReference type="InterPro" id="IPR000738">
    <property type="entry name" value="WHEP-TRS_dom"/>
</dbReference>
<evidence type="ECO:0000313" key="8">
    <source>
        <dbReference type="EMBL" id="OUS47695.1"/>
    </source>
</evidence>
<dbReference type="PROSITE" id="PS51185">
    <property type="entry name" value="WHEP_TRS_2"/>
    <property type="match status" value="1"/>
</dbReference>
<feature type="domain" description="WHEP-TRS" evidence="7">
    <location>
        <begin position="259"/>
        <end position="312"/>
    </location>
</feature>
<dbReference type="InterPro" id="IPR009068">
    <property type="entry name" value="uS15_NS1_RNA-bd_sf"/>
</dbReference>
<dbReference type="SMART" id="SM00991">
    <property type="entry name" value="WHEP-TRS"/>
    <property type="match status" value="1"/>
</dbReference>
<dbReference type="Pfam" id="PF00458">
    <property type="entry name" value="WHEP-TRS"/>
    <property type="match status" value="1"/>
</dbReference>
<accession>A0A1Y5IL66</accession>
<dbReference type="Gene3D" id="1.10.287.10">
    <property type="entry name" value="S15/NS1, RNA-binding"/>
    <property type="match status" value="1"/>
</dbReference>
<reference evidence="8" key="1">
    <citation type="submission" date="2017-04" db="EMBL/GenBank/DDBJ databases">
        <title>Population genomics of picophytoplankton unveils novel chromosome hypervariability.</title>
        <authorList>
            <consortium name="DOE Joint Genome Institute"/>
            <person name="Blanc-Mathieu R."/>
            <person name="Krasovec M."/>
            <person name="Hebrard M."/>
            <person name="Yau S."/>
            <person name="Desgranges E."/>
            <person name="Martin J."/>
            <person name="Schackwitz W."/>
            <person name="Kuo A."/>
            <person name="Salin G."/>
            <person name="Donnadieu C."/>
            <person name="Desdevises Y."/>
            <person name="Sanchez-Ferandin S."/>
            <person name="Moreau H."/>
            <person name="Rivals E."/>
            <person name="Grigoriev I.V."/>
            <person name="Grimsley N."/>
            <person name="Eyre-Walker A."/>
            <person name="Piganeau G."/>
        </authorList>
    </citation>
    <scope>NUCLEOTIDE SEQUENCE [LARGE SCALE GENOMIC DNA]</scope>
    <source>
        <strain evidence="8">RCC 1115</strain>
    </source>
</reference>
<evidence type="ECO:0000259" key="7">
    <source>
        <dbReference type="PROSITE" id="PS51185"/>
    </source>
</evidence>
<dbReference type="Pfam" id="PF08670">
    <property type="entry name" value="MEKHLA"/>
    <property type="match status" value="1"/>
</dbReference>